<feature type="transmembrane region" description="Helical" evidence="4">
    <location>
        <begin position="239"/>
        <end position="260"/>
    </location>
</feature>
<evidence type="ECO:0000313" key="6">
    <source>
        <dbReference type="Proteomes" id="UP000635387"/>
    </source>
</evidence>
<dbReference type="Pfam" id="PF02113">
    <property type="entry name" value="Peptidase_S13"/>
    <property type="match status" value="2"/>
</dbReference>
<protein>
    <submittedName>
        <fullName evidence="5">D-alanyl-D-alanine carboxypeptidase</fullName>
    </submittedName>
</protein>
<dbReference type="PANTHER" id="PTHR30023">
    <property type="entry name" value="D-ALANYL-D-ALANINE CARBOXYPEPTIDASE"/>
    <property type="match status" value="1"/>
</dbReference>
<accession>A0ABQ3LSI7</accession>
<keyword evidence="4" id="KW-1133">Transmembrane helix</keyword>
<evidence type="ECO:0000256" key="1">
    <source>
        <dbReference type="ARBA" id="ARBA00006096"/>
    </source>
</evidence>
<dbReference type="NCBIfam" id="TIGR00666">
    <property type="entry name" value="PBP4"/>
    <property type="match status" value="1"/>
</dbReference>
<dbReference type="SUPFAM" id="SSF56601">
    <property type="entry name" value="beta-lactamase/transpeptidase-like"/>
    <property type="match status" value="1"/>
</dbReference>
<evidence type="ECO:0000256" key="4">
    <source>
        <dbReference type="SAM" id="Phobius"/>
    </source>
</evidence>
<proteinExistence type="inferred from homology"/>
<feature type="compositionally biased region" description="Basic and acidic residues" evidence="3">
    <location>
        <begin position="162"/>
        <end position="174"/>
    </location>
</feature>
<keyword evidence="5" id="KW-0121">Carboxypeptidase</keyword>
<comment type="caution">
    <text evidence="5">The sequence shown here is derived from an EMBL/GenBank/DDBJ whole genome shotgun (WGS) entry which is preliminary data.</text>
</comment>
<dbReference type="RefSeq" id="WP_191256683.1">
    <property type="nucleotide sequence ID" value="NZ_BNAY01000005.1"/>
</dbReference>
<feature type="region of interest" description="Disordered" evidence="3">
    <location>
        <begin position="1"/>
        <end position="31"/>
    </location>
</feature>
<keyword evidence="6" id="KW-1185">Reference proteome</keyword>
<feature type="compositionally biased region" description="Low complexity" evidence="3">
    <location>
        <begin position="151"/>
        <end position="161"/>
    </location>
</feature>
<keyword evidence="4" id="KW-0472">Membrane</keyword>
<evidence type="ECO:0000256" key="2">
    <source>
        <dbReference type="ARBA" id="ARBA00022801"/>
    </source>
</evidence>
<dbReference type="GO" id="GO:0004180">
    <property type="term" value="F:carboxypeptidase activity"/>
    <property type="evidence" value="ECO:0007669"/>
    <property type="project" value="UniProtKB-KW"/>
</dbReference>
<gene>
    <name evidence="5" type="primary">dacB</name>
    <name evidence="5" type="ORF">GCM10017790_47880</name>
</gene>
<reference evidence="6" key="1">
    <citation type="journal article" date="2019" name="Int. J. Syst. Evol. Microbiol.">
        <title>The Global Catalogue of Microorganisms (GCM) 10K type strain sequencing project: providing services to taxonomists for standard genome sequencing and annotation.</title>
        <authorList>
            <consortium name="The Broad Institute Genomics Platform"/>
            <consortium name="The Broad Institute Genome Sequencing Center for Infectious Disease"/>
            <person name="Wu L."/>
            <person name="Ma J."/>
        </authorList>
    </citation>
    <scope>NUCLEOTIDE SEQUENCE [LARGE SCALE GENOMIC DNA]</scope>
    <source>
        <strain evidence="6">CGMCC 4.7683</strain>
    </source>
</reference>
<sequence>MPENDVPTWPSDDRDTSSAEPKGTKGASEATVWLPMSGLANGKTEELAVPKVTPESGSWFQPVVEVEEEPDVPDTPTPKWSAFEPATPVESAEPEPEAPKTVFVQPVQPKQTDEPDWDQFDRGAATPTREHELARPEPSPEPPAPEPPASEPQWPEPQLQEPPREQPRRPEQNRVEPPPPAQVPSATMHARPVRIEPAEERFDSEATVGIQRPEPPSQEPPAAEAPAAPAPKPKGKRKALLITTLVVVLLLAGMGGAAAMPKVSNRLGLPWAPNAPKGEIPKPAGVTRVLHGPDINGAGPTKEGLAAALSGPASAPDLGTLTGTVVDASTGDVLWDKNSGTPLTPASTTKILVVAAALLSMDHGTQFSTKVVQGADPGTAILVAGGDPSLTSLPLGTDSPLYPGAAHVDDLVAQVKKASGGKITKVQLDISLFKGPTSAKGWDPEDTAAGNTYMAPVLPVMADGGRNDPKNDHAPRVANPAAALTQKIAGKLEAQAGGTTTAPKGAKVLGEVKSQPLTEFANSLLQLSDNLMADVLARQLALAKGAEASFVGGATATMNVLKEAGFDLTGVQINDGSGLSDQNKIPAKVLSEILAVAAAPDGKDPRTAKLRPLLAGLPVAGGSGTLEKRYGDPASSAGRGWVRGKTGTLSGVNTLAGVVLDTDGRMLVFALMSSGSDQNKGRAALDVVAATLHKCGCR</sequence>
<dbReference type="Proteomes" id="UP000635387">
    <property type="component" value="Unassembled WGS sequence"/>
</dbReference>
<dbReference type="InterPro" id="IPR000667">
    <property type="entry name" value="Peptidase_S13"/>
</dbReference>
<comment type="similarity">
    <text evidence="1">Belongs to the peptidase S13 family.</text>
</comment>
<keyword evidence="5" id="KW-0645">Protease</keyword>
<keyword evidence="2" id="KW-0378">Hydrolase</keyword>
<evidence type="ECO:0000256" key="3">
    <source>
        <dbReference type="SAM" id="MobiDB-lite"/>
    </source>
</evidence>
<dbReference type="InterPro" id="IPR012338">
    <property type="entry name" value="Beta-lactam/transpept-like"/>
</dbReference>
<dbReference type="EMBL" id="BNAY01000005">
    <property type="protein sequence ID" value="GHH24074.1"/>
    <property type="molecule type" value="Genomic_DNA"/>
</dbReference>
<feature type="region of interest" description="Disordered" evidence="3">
    <location>
        <begin position="47"/>
        <end position="190"/>
    </location>
</feature>
<feature type="compositionally biased region" description="Pro residues" evidence="3">
    <location>
        <begin position="137"/>
        <end position="150"/>
    </location>
</feature>
<name>A0ABQ3LSI7_9PSEU</name>
<dbReference type="PRINTS" id="PR00922">
    <property type="entry name" value="DADACBPTASE3"/>
</dbReference>
<dbReference type="PANTHER" id="PTHR30023:SF0">
    <property type="entry name" value="PENICILLIN-SENSITIVE CARBOXYPEPTIDASE A"/>
    <property type="match status" value="1"/>
</dbReference>
<keyword evidence="4" id="KW-0812">Transmembrane</keyword>
<evidence type="ECO:0000313" key="5">
    <source>
        <dbReference type="EMBL" id="GHH24074.1"/>
    </source>
</evidence>
<feature type="region of interest" description="Disordered" evidence="3">
    <location>
        <begin position="202"/>
        <end position="235"/>
    </location>
</feature>
<dbReference type="Gene3D" id="3.40.710.10">
    <property type="entry name" value="DD-peptidase/beta-lactamase superfamily"/>
    <property type="match status" value="2"/>
</dbReference>
<organism evidence="5 6">
    <name type="scientific">Amycolatopsis oliviviridis</name>
    <dbReference type="NCBI Taxonomy" id="1471590"/>
    <lineage>
        <taxon>Bacteria</taxon>
        <taxon>Bacillati</taxon>
        <taxon>Actinomycetota</taxon>
        <taxon>Actinomycetes</taxon>
        <taxon>Pseudonocardiales</taxon>
        <taxon>Pseudonocardiaceae</taxon>
        <taxon>Amycolatopsis</taxon>
    </lineage>
</organism>